<dbReference type="EMBL" id="AP024110">
    <property type="protein sequence ID" value="BCM24145.1"/>
    <property type="molecule type" value="Genomic_DNA"/>
</dbReference>
<dbReference type="KEGG" id="mpau:ZMTM_04040"/>
<name>A0A8D5JKQ6_9PROT</name>
<dbReference type="RefSeq" id="WP_221764701.1">
    <property type="nucleotide sequence ID" value="NZ_AP024110.1"/>
</dbReference>
<keyword evidence="3" id="KW-1185">Reference proteome</keyword>
<evidence type="ECO:0000313" key="2">
    <source>
        <dbReference type="EMBL" id="BCM24145.1"/>
    </source>
</evidence>
<organism evidence="2 3">
    <name type="scientific">Methyloradius palustris</name>
    <dbReference type="NCBI Taxonomy" id="2778876"/>
    <lineage>
        <taxon>Bacteria</taxon>
        <taxon>Pseudomonadati</taxon>
        <taxon>Pseudomonadota</taxon>
        <taxon>Betaproteobacteria</taxon>
        <taxon>Nitrosomonadales</taxon>
        <taxon>Methylophilaceae</taxon>
        <taxon>Methyloradius</taxon>
    </lineage>
</organism>
<sequence length="86" mass="9062">MKTILEYLNKNGEKMDIDIAAATGLSLAAVKSKLRDLSLSGAVISCNVTRFVEGVKIEGISSRVSGSIPQPSPGRKPKTETAIESS</sequence>
<dbReference type="Proteomes" id="UP000826722">
    <property type="component" value="Chromosome"/>
</dbReference>
<evidence type="ECO:0000256" key="1">
    <source>
        <dbReference type="SAM" id="MobiDB-lite"/>
    </source>
</evidence>
<protein>
    <submittedName>
        <fullName evidence="2">Uncharacterized protein</fullName>
    </submittedName>
</protein>
<gene>
    <name evidence="2" type="ORF">ZMTM_04040</name>
</gene>
<feature type="compositionally biased region" description="Basic and acidic residues" evidence="1">
    <location>
        <begin position="77"/>
        <end position="86"/>
    </location>
</feature>
<reference evidence="2" key="1">
    <citation type="journal article" date="2021" name="Arch. Microbiol.">
        <title>Methyloradius palustris gen. nov., sp. nov., a methanol-oxidizing bacterium isolated from snow.</title>
        <authorList>
            <person name="Miyadera T."/>
            <person name="Kojima H."/>
            <person name="Fukui M."/>
        </authorList>
    </citation>
    <scope>NUCLEOTIDE SEQUENCE</scope>
    <source>
        <strain evidence="2">Zm11</strain>
    </source>
</reference>
<feature type="region of interest" description="Disordered" evidence="1">
    <location>
        <begin position="63"/>
        <end position="86"/>
    </location>
</feature>
<accession>A0A8D5JKQ6</accession>
<proteinExistence type="predicted"/>
<dbReference type="AlphaFoldDB" id="A0A8D5JKQ6"/>
<evidence type="ECO:0000313" key="3">
    <source>
        <dbReference type="Proteomes" id="UP000826722"/>
    </source>
</evidence>